<evidence type="ECO:0000259" key="1">
    <source>
        <dbReference type="PROSITE" id="PS50164"/>
    </source>
</evidence>
<dbReference type="Proteomes" id="UP000078542">
    <property type="component" value="Unassembled WGS sequence"/>
</dbReference>
<feature type="domain" description="GIY-YIG" evidence="1">
    <location>
        <begin position="31"/>
        <end position="113"/>
    </location>
</feature>
<organism evidence="2 3">
    <name type="scientific">Cyphomyrmex costatus</name>
    <dbReference type="NCBI Taxonomy" id="456900"/>
    <lineage>
        <taxon>Eukaryota</taxon>
        <taxon>Metazoa</taxon>
        <taxon>Ecdysozoa</taxon>
        <taxon>Arthropoda</taxon>
        <taxon>Hexapoda</taxon>
        <taxon>Insecta</taxon>
        <taxon>Pterygota</taxon>
        <taxon>Neoptera</taxon>
        <taxon>Endopterygota</taxon>
        <taxon>Hymenoptera</taxon>
        <taxon>Apocrita</taxon>
        <taxon>Aculeata</taxon>
        <taxon>Formicoidea</taxon>
        <taxon>Formicidae</taxon>
        <taxon>Myrmicinae</taxon>
        <taxon>Cyphomyrmex</taxon>
    </lineage>
</organism>
<dbReference type="CDD" id="cd10442">
    <property type="entry name" value="GIY-YIG_PLEs"/>
    <property type="match status" value="1"/>
</dbReference>
<sequence>MVWYHRVSFFSINKLNDCNKVQKDPVPHDTKMNVIYKIKCNDCDATYIGQTKRKLITRVNEHRNHIRRNTSSKSVITDHRLDYNHEFDWNNVDILDCESFCHKRLISEMLYIKTQSNGLTASSLGCQCRVIAPVHLFSFSLLLERKGRKMN</sequence>
<keyword evidence="3" id="KW-1185">Reference proteome</keyword>
<dbReference type="InterPro" id="IPR035901">
    <property type="entry name" value="GIY-YIG_endonuc_sf"/>
</dbReference>
<dbReference type="SUPFAM" id="SSF82771">
    <property type="entry name" value="GIY-YIG endonuclease"/>
    <property type="match status" value="1"/>
</dbReference>
<evidence type="ECO:0000313" key="3">
    <source>
        <dbReference type="Proteomes" id="UP000078542"/>
    </source>
</evidence>
<dbReference type="Gene3D" id="3.40.1440.10">
    <property type="entry name" value="GIY-YIG endonuclease"/>
    <property type="match status" value="1"/>
</dbReference>
<dbReference type="PROSITE" id="PS50164">
    <property type="entry name" value="GIY_YIG"/>
    <property type="match status" value="1"/>
</dbReference>
<dbReference type="AlphaFoldDB" id="A0A151IDH1"/>
<dbReference type="InterPro" id="IPR000305">
    <property type="entry name" value="GIY-YIG_endonuc"/>
</dbReference>
<name>A0A151IDH1_9HYME</name>
<gene>
    <name evidence="2" type="ORF">ALC62_10740</name>
</gene>
<accession>A0A151IDH1</accession>
<dbReference type="EMBL" id="KQ977936">
    <property type="protein sequence ID" value="KYM98541.1"/>
    <property type="molecule type" value="Genomic_DNA"/>
</dbReference>
<reference evidence="2 3" key="1">
    <citation type="submission" date="2016-03" db="EMBL/GenBank/DDBJ databases">
        <title>Cyphomyrmex costatus WGS genome.</title>
        <authorList>
            <person name="Nygaard S."/>
            <person name="Hu H."/>
            <person name="Boomsma J."/>
            <person name="Zhang G."/>
        </authorList>
    </citation>
    <scope>NUCLEOTIDE SEQUENCE [LARGE SCALE GENOMIC DNA]</scope>
    <source>
        <strain evidence="2">MS0001</strain>
        <tissue evidence="2">Whole body</tissue>
    </source>
</reference>
<dbReference type="STRING" id="456900.A0A151IDH1"/>
<evidence type="ECO:0000313" key="2">
    <source>
        <dbReference type="EMBL" id="KYM98541.1"/>
    </source>
</evidence>
<dbReference type="Pfam" id="PF01541">
    <property type="entry name" value="GIY-YIG"/>
    <property type="match status" value="1"/>
</dbReference>
<protein>
    <recommendedName>
        <fullName evidence="1">GIY-YIG domain-containing protein</fullName>
    </recommendedName>
</protein>
<proteinExistence type="predicted"/>